<dbReference type="Proteomes" id="UP000266915">
    <property type="component" value="Unassembled WGS sequence"/>
</dbReference>
<dbReference type="AlphaFoldDB" id="A0A3N2C535"/>
<keyword evidence="2" id="KW-1185">Reference proteome</keyword>
<gene>
    <name evidence="1" type="ORF">EDD42_2710</name>
</gene>
<proteinExistence type="predicted"/>
<evidence type="ECO:0000313" key="2">
    <source>
        <dbReference type="Proteomes" id="UP000266915"/>
    </source>
</evidence>
<sequence length="208" mass="22318">MMTELARRADTEPSTVLEEHSWLGAAIDDDTAAGRFASWGSSTVIDEHTGGPVIPRALFEALHARAGLTAAWPVGNAGLLHVYGYLLSSVPTPYGLKRDRWLDGALARAFGLPDDEFVPWARASSLLSRVTVAAQDLLARPVRTADGPSGRMRLALGDPTDSDADAVALVYGIDERLITTFPVASGAAVLEEWDADPERRRWNAAPEA</sequence>
<comment type="caution">
    <text evidence="1">The sequence shown here is derived from an EMBL/GenBank/DDBJ whole genome shotgun (WGS) entry which is preliminary data.</text>
</comment>
<evidence type="ECO:0000313" key="1">
    <source>
        <dbReference type="EMBL" id="ROR82619.1"/>
    </source>
</evidence>
<protein>
    <recommendedName>
        <fullName evidence="3">Amino acid deaminase</fullName>
    </recommendedName>
</protein>
<organism evidence="1 2">
    <name type="scientific">Plantibacter flavus</name>
    <dbReference type="NCBI Taxonomy" id="150123"/>
    <lineage>
        <taxon>Bacteria</taxon>
        <taxon>Bacillati</taxon>
        <taxon>Actinomycetota</taxon>
        <taxon>Actinomycetes</taxon>
        <taxon>Micrococcales</taxon>
        <taxon>Microbacteriaceae</taxon>
        <taxon>Plantibacter</taxon>
    </lineage>
</organism>
<name>A0A3N2C535_9MICO</name>
<accession>A0A3N2C535</accession>
<reference evidence="1 2" key="1">
    <citation type="submission" date="2018-11" db="EMBL/GenBank/DDBJ databases">
        <title>Sequencing the genomes of 1000 actinobacteria strains.</title>
        <authorList>
            <person name="Klenk H.-P."/>
        </authorList>
    </citation>
    <scope>NUCLEOTIDE SEQUENCE [LARGE SCALE GENOMIC DNA]</scope>
    <source>
        <strain evidence="1 2">DSM 14012</strain>
    </source>
</reference>
<evidence type="ECO:0008006" key="3">
    <source>
        <dbReference type="Google" id="ProtNLM"/>
    </source>
</evidence>
<dbReference type="EMBL" id="RKHL01000001">
    <property type="protein sequence ID" value="ROR82619.1"/>
    <property type="molecule type" value="Genomic_DNA"/>
</dbReference>